<accession>A0A0E9QNB7</accession>
<proteinExistence type="predicted"/>
<sequence>MFAFILSIFFLTDIELYYNNGIQLVKFPYLKSA</sequence>
<protein>
    <submittedName>
        <fullName evidence="1">Uncharacterized protein</fullName>
    </submittedName>
</protein>
<evidence type="ECO:0000313" key="1">
    <source>
        <dbReference type="EMBL" id="JAH17785.1"/>
    </source>
</evidence>
<dbReference type="AlphaFoldDB" id="A0A0E9QNB7"/>
<reference evidence="1" key="1">
    <citation type="submission" date="2014-11" db="EMBL/GenBank/DDBJ databases">
        <authorList>
            <person name="Amaro Gonzalez C."/>
        </authorList>
    </citation>
    <scope>NUCLEOTIDE SEQUENCE</scope>
</reference>
<dbReference type="EMBL" id="GBXM01090792">
    <property type="protein sequence ID" value="JAH17785.1"/>
    <property type="molecule type" value="Transcribed_RNA"/>
</dbReference>
<organism evidence="1">
    <name type="scientific">Anguilla anguilla</name>
    <name type="common">European freshwater eel</name>
    <name type="synonym">Muraena anguilla</name>
    <dbReference type="NCBI Taxonomy" id="7936"/>
    <lineage>
        <taxon>Eukaryota</taxon>
        <taxon>Metazoa</taxon>
        <taxon>Chordata</taxon>
        <taxon>Craniata</taxon>
        <taxon>Vertebrata</taxon>
        <taxon>Euteleostomi</taxon>
        <taxon>Actinopterygii</taxon>
        <taxon>Neopterygii</taxon>
        <taxon>Teleostei</taxon>
        <taxon>Anguilliformes</taxon>
        <taxon>Anguillidae</taxon>
        <taxon>Anguilla</taxon>
    </lineage>
</organism>
<name>A0A0E9QNB7_ANGAN</name>
<reference evidence="1" key="2">
    <citation type="journal article" date="2015" name="Fish Shellfish Immunol.">
        <title>Early steps in the European eel (Anguilla anguilla)-Vibrio vulnificus interaction in the gills: Role of the RtxA13 toxin.</title>
        <authorList>
            <person name="Callol A."/>
            <person name="Pajuelo D."/>
            <person name="Ebbesson L."/>
            <person name="Teles M."/>
            <person name="MacKenzie S."/>
            <person name="Amaro C."/>
        </authorList>
    </citation>
    <scope>NUCLEOTIDE SEQUENCE</scope>
</reference>